<keyword evidence="1 5" id="KW-0378">Hydrolase</keyword>
<dbReference type="KEGG" id="xyl:ET495_16850"/>
<feature type="binding site" evidence="4">
    <location>
        <position position="163"/>
    </location>
    <ligand>
        <name>substrate</name>
    </ligand>
</feature>
<evidence type="ECO:0000256" key="3">
    <source>
        <dbReference type="PIRSR" id="PIRSR610905-1"/>
    </source>
</evidence>
<dbReference type="PANTHER" id="PTHR36845:SF1">
    <property type="entry name" value="HYDROLASE, PUTATIVE (AFU_ORTHOLOGUE AFUA_7G05090)-RELATED"/>
    <property type="match status" value="1"/>
</dbReference>
<dbReference type="AlphaFoldDB" id="A0A4V0YEL1"/>
<keyword evidence="6" id="KW-1185">Reference proteome</keyword>
<name>A0A4V0YEL1_9MICO</name>
<evidence type="ECO:0000256" key="1">
    <source>
        <dbReference type="ARBA" id="ARBA00022801"/>
    </source>
</evidence>
<dbReference type="SUPFAM" id="SSF48208">
    <property type="entry name" value="Six-hairpin glycosidases"/>
    <property type="match status" value="1"/>
</dbReference>
<reference evidence="5 6" key="1">
    <citation type="submission" date="2019-01" db="EMBL/GenBank/DDBJ databases">
        <title>Genome sequencing of strain 2JSPR-7.</title>
        <authorList>
            <person name="Heo J."/>
            <person name="Kim S.-J."/>
            <person name="Kim J.-S."/>
            <person name="Hong S.-B."/>
            <person name="Kwon S.-W."/>
        </authorList>
    </citation>
    <scope>NUCLEOTIDE SEQUENCE [LARGE SCALE GENOMIC DNA]</scope>
    <source>
        <strain evidence="5 6">2JSPR-7</strain>
    </source>
</reference>
<dbReference type="PANTHER" id="PTHR36845">
    <property type="entry name" value="HYDROLASE, PUTATIVE (AFU_ORTHOLOGUE AFUA_7G05090)-RELATED"/>
    <property type="match status" value="1"/>
</dbReference>
<dbReference type="EMBL" id="CP035495">
    <property type="protein sequence ID" value="QAY64591.1"/>
    <property type="molecule type" value="Genomic_DNA"/>
</dbReference>
<feature type="binding site" evidence="4">
    <location>
        <position position="351"/>
    </location>
    <ligand>
        <name>substrate</name>
    </ligand>
</feature>
<feature type="binding site" evidence="4">
    <location>
        <position position="102"/>
    </location>
    <ligand>
        <name>substrate</name>
    </ligand>
</feature>
<feature type="binding site" evidence="4">
    <location>
        <position position="223"/>
    </location>
    <ligand>
        <name>substrate</name>
    </ligand>
</feature>
<feature type="binding site" evidence="4">
    <location>
        <position position="235"/>
    </location>
    <ligand>
        <name>substrate</name>
    </ligand>
</feature>
<evidence type="ECO:0000256" key="4">
    <source>
        <dbReference type="PIRSR" id="PIRSR610905-2"/>
    </source>
</evidence>
<feature type="active site" description="Nucleophile" evidence="3">
    <location>
        <position position="102"/>
    </location>
</feature>
<accession>A0A4V0YEL1</accession>
<evidence type="ECO:0000256" key="2">
    <source>
        <dbReference type="ARBA" id="ARBA00038358"/>
    </source>
</evidence>
<dbReference type="OrthoDB" id="428577at2"/>
<gene>
    <name evidence="5" type="ORF">ET495_16850</name>
</gene>
<organism evidence="5 6">
    <name type="scientific">Xylanimonas allomyrinae</name>
    <dbReference type="NCBI Taxonomy" id="2509459"/>
    <lineage>
        <taxon>Bacteria</taxon>
        <taxon>Bacillati</taxon>
        <taxon>Actinomycetota</taxon>
        <taxon>Actinomycetes</taxon>
        <taxon>Micrococcales</taxon>
        <taxon>Promicromonosporaceae</taxon>
        <taxon>Xylanimonas</taxon>
    </lineage>
</organism>
<evidence type="ECO:0000313" key="5">
    <source>
        <dbReference type="EMBL" id="QAY64591.1"/>
    </source>
</evidence>
<feature type="active site" description="Proton donor" evidence="3">
    <location>
        <position position="163"/>
    </location>
</feature>
<dbReference type="Pfam" id="PF07470">
    <property type="entry name" value="Glyco_hydro_88"/>
    <property type="match status" value="1"/>
</dbReference>
<evidence type="ECO:0000313" key="6">
    <source>
        <dbReference type="Proteomes" id="UP000291758"/>
    </source>
</evidence>
<sequence length="385" mass="42045">MRLVTEFAPAVEAAVATLRSNLAAFGSLYPDDTTTGGRYLTRPSVPGFAEGGNYGWTTSFWPGMQWLAYELTGDAVFRSAGLSHVADFARRIELTEDVGTHDLGFLYSLACVAPWRLTGDQDAWRAAVAAAEHLMTRFLEPAGIVQAWGNLADPAQRGRTIIDSLMNMPLLTWAGRQTGDPRYAEAVARHSVQLARQIVRPDDSTFHTFTWDPVTGEPMGGSTAQGAHDGSCWARGQAWGIYGFALNFQATGDVRLLRAAERCARYYLEHLPGDGVPYWDLTFTSGDEPRDSSAAAVAACGLHELARLVAPARGECYAAAARDMLRSLAKGYTPAADGVRSDALLLHSVYSVPGNLGVDEGSLWGDYFYLEALVRHVDPEWERYW</sequence>
<dbReference type="InterPro" id="IPR010905">
    <property type="entry name" value="Glyco_hydro_88"/>
</dbReference>
<dbReference type="Gene3D" id="1.50.10.10">
    <property type="match status" value="1"/>
</dbReference>
<comment type="similarity">
    <text evidence="2">Belongs to the glycosyl hydrolase 88 family.</text>
</comment>
<dbReference type="RefSeq" id="WP_129205733.1">
    <property type="nucleotide sequence ID" value="NZ_CP035495.1"/>
</dbReference>
<feature type="binding site" evidence="4">
    <location>
        <position position="239"/>
    </location>
    <ligand>
        <name>substrate</name>
    </ligand>
</feature>
<dbReference type="GO" id="GO:0000272">
    <property type="term" value="P:polysaccharide catabolic process"/>
    <property type="evidence" value="ECO:0007669"/>
    <property type="project" value="TreeGrafter"/>
</dbReference>
<dbReference type="GO" id="GO:0052757">
    <property type="term" value="F:chondroitin hydrolase activity"/>
    <property type="evidence" value="ECO:0007669"/>
    <property type="project" value="TreeGrafter"/>
</dbReference>
<dbReference type="InterPro" id="IPR012341">
    <property type="entry name" value="6hp_glycosidase-like_sf"/>
</dbReference>
<dbReference type="InterPro" id="IPR052369">
    <property type="entry name" value="UG_Glycosaminoglycan_Hydrolase"/>
</dbReference>
<proteinExistence type="inferred from homology"/>
<protein>
    <submittedName>
        <fullName evidence="5">Glucuronyl hydrolase</fullName>
    </submittedName>
</protein>
<dbReference type="InterPro" id="IPR008928">
    <property type="entry name" value="6-hairpin_glycosidase_sf"/>
</dbReference>
<dbReference type="Proteomes" id="UP000291758">
    <property type="component" value="Chromosome"/>
</dbReference>
<feature type="binding site" evidence="4">
    <location>
        <position position="221"/>
    </location>
    <ligand>
        <name>substrate</name>
    </ligand>
</feature>